<protein>
    <recommendedName>
        <fullName evidence="3">F-box domain-containing protein</fullName>
    </recommendedName>
</protein>
<dbReference type="OrthoDB" id="2362121at2759"/>
<dbReference type="SUPFAM" id="SSF52047">
    <property type="entry name" value="RNI-like"/>
    <property type="match status" value="1"/>
</dbReference>
<evidence type="ECO:0000313" key="1">
    <source>
        <dbReference type="EMBL" id="KFH62207.1"/>
    </source>
</evidence>
<organism evidence="1 2">
    <name type="scientific">Podila verticillata NRRL 6337</name>
    <dbReference type="NCBI Taxonomy" id="1069443"/>
    <lineage>
        <taxon>Eukaryota</taxon>
        <taxon>Fungi</taxon>
        <taxon>Fungi incertae sedis</taxon>
        <taxon>Mucoromycota</taxon>
        <taxon>Mortierellomycotina</taxon>
        <taxon>Mortierellomycetes</taxon>
        <taxon>Mortierellales</taxon>
        <taxon>Mortierellaceae</taxon>
        <taxon>Podila</taxon>
    </lineage>
</organism>
<dbReference type="Proteomes" id="UP000243308">
    <property type="component" value="Unassembled WGS sequence"/>
</dbReference>
<accession>A0A086TJT0</accession>
<reference evidence="1 2" key="1">
    <citation type="submission" date="2011-02" db="EMBL/GenBank/DDBJ databases">
        <title>The Genome Sequence of Mortierella verticillata NRRL 6337.</title>
        <authorList>
            <consortium name="The Broad Institute Genome Sequencing Platform"/>
            <person name="Russ C."/>
            <person name="Cuomo C."/>
            <person name="Burger G."/>
            <person name="Gray M.W."/>
            <person name="Holland P.W.H."/>
            <person name="King N."/>
            <person name="Lang F.B.F."/>
            <person name="Roger A.J."/>
            <person name="Ruiz-Trillo I."/>
            <person name="Young S.K."/>
            <person name="Zeng Q."/>
            <person name="Gargeya S."/>
            <person name="Alvarado L."/>
            <person name="Berlin A."/>
            <person name="Chapman S.B."/>
            <person name="Chen Z."/>
            <person name="Freedman E."/>
            <person name="Gellesch M."/>
            <person name="Goldberg J."/>
            <person name="Griggs A."/>
            <person name="Gujja S."/>
            <person name="Heilman E."/>
            <person name="Heiman D."/>
            <person name="Howarth C."/>
            <person name="Mehta T."/>
            <person name="Neiman D."/>
            <person name="Pearson M."/>
            <person name="Roberts A."/>
            <person name="Saif S."/>
            <person name="Shea T."/>
            <person name="Shenoy N."/>
            <person name="Sisk P."/>
            <person name="Stolte C."/>
            <person name="Sykes S."/>
            <person name="White J."/>
            <person name="Yandava C."/>
            <person name="Haas B."/>
            <person name="Nusbaum C."/>
            <person name="Birren B."/>
        </authorList>
    </citation>
    <scope>NUCLEOTIDE SEQUENCE [LARGE SCALE GENOMIC DNA]</scope>
    <source>
        <strain evidence="1 2">NRRL 6337</strain>
    </source>
</reference>
<name>A0A086TJT0_9FUNG</name>
<dbReference type="Gene3D" id="3.80.10.10">
    <property type="entry name" value="Ribonuclease Inhibitor"/>
    <property type="match status" value="1"/>
</dbReference>
<dbReference type="InterPro" id="IPR032675">
    <property type="entry name" value="LRR_dom_sf"/>
</dbReference>
<evidence type="ECO:0008006" key="3">
    <source>
        <dbReference type="Google" id="ProtNLM"/>
    </source>
</evidence>
<dbReference type="AlphaFoldDB" id="A0A086TJT0"/>
<gene>
    <name evidence="1" type="ORF">MVEG_11845</name>
</gene>
<proteinExistence type="predicted"/>
<dbReference type="EMBL" id="KN042433">
    <property type="protein sequence ID" value="KFH62207.1"/>
    <property type="molecule type" value="Genomic_DNA"/>
</dbReference>
<keyword evidence="2" id="KW-1185">Reference proteome</keyword>
<sequence length="414" mass="46825">MQQALNIPEILAQIGQFLDSSSLGICTRVSRSWSAAFGVILYRNISIKITLFRYGAPSLAVLERHARQIVSMTLIMPSDLEYFALKCPNLRALHLEGWCGIRLKTIPEYKDRGHSKTLELIQEHQPTLKTVSVGMLWPIAKSPEFWTAIAECPILETLLVRDEKMFARRDAREQQAFWGACTRVENLTLKNLRFWSAVNVPSALDFGQVRKLKLVKSEGWDADKQVEWMERCPELRVLKWVMPKVELPASGVDAPALINFSASWPNLRELTLSGYGIQDHNLAIVISTAQVLVKLSVPQTSFGRMAFAALRTHHFQVLKYLNFRECESVTSAMVQEAMASCPNLEFLRAPLLRSVDVLLGAPWVCLKLKQLQLQNLLLDADNTDEEVQKLALSARFSALKEVSLDFPHNLSIIR</sequence>
<evidence type="ECO:0000313" key="2">
    <source>
        <dbReference type="Proteomes" id="UP000243308"/>
    </source>
</evidence>